<evidence type="ECO:0000256" key="1">
    <source>
        <dbReference type="ARBA" id="ARBA00007047"/>
    </source>
</evidence>
<proteinExistence type="inferred from homology"/>
<name>A0ABV3XZP8_9ACTN</name>
<sequence length="246" mass="27003">MPEFSAREMMIIAAARALRDEHNCFVGIGVPSVAANLARRLYNPSLMLIYESGCIGAKPTRLPLSIGDSELSDTSMTVVSVPEIFNYWLQGGKVDVGFLGAAQIDRYGNLNSTVIGDYDHPTVRLPGAGGAPDIAAFAKEVFVVLDQSVRSFVPELGFVTSVGHFAHGRTRHEWGLPGGGPTQVITNLGILVPNEGELELRWIHPSVELKDVRQHTGWDLKISPDLACTSEPEEWELKELRRLEER</sequence>
<keyword evidence="3" id="KW-1185">Reference proteome</keyword>
<dbReference type="SMART" id="SM00882">
    <property type="entry name" value="CoA_trans"/>
    <property type="match status" value="1"/>
</dbReference>
<gene>
    <name evidence="2" type="ORF">AB6A68_02865</name>
</gene>
<accession>A0ABV3XZP8</accession>
<dbReference type="EMBL" id="JBFSHR010000006">
    <property type="protein sequence ID" value="MEX6428781.1"/>
    <property type="molecule type" value="Genomic_DNA"/>
</dbReference>
<dbReference type="PANTHER" id="PTHR43293">
    <property type="entry name" value="ACETATE COA-TRANSFERASE YDIF"/>
    <property type="match status" value="1"/>
</dbReference>
<reference evidence="2 3" key="1">
    <citation type="submission" date="2024-07" db="EMBL/GenBank/DDBJ databases">
        <title>Draft Genome Sequence of Ferrimicrobium acidiphilum Strain YE2023, Isolated from a Pulp of Bioleach Reactor.</title>
        <authorList>
            <person name="Elkina Y.A."/>
            <person name="Bulaeva A.G."/>
            <person name="Beletsky A.V."/>
            <person name="Mardanov A.V."/>
        </authorList>
    </citation>
    <scope>NUCLEOTIDE SEQUENCE [LARGE SCALE GENOMIC DNA]</scope>
    <source>
        <strain evidence="2 3">YE2023</strain>
    </source>
</reference>
<dbReference type="PANTHER" id="PTHR43293:SF3">
    <property type="entry name" value="CHOLESTEROL RING-CLEAVING HYDROLASE IPDB SUBUNIT"/>
    <property type="match status" value="1"/>
</dbReference>
<dbReference type="InterPro" id="IPR037171">
    <property type="entry name" value="NagB/RpiA_transferase-like"/>
</dbReference>
<protein>
    <submittedName>
        <fullName evidence="2">CoA-transferase subunit beta</fullName>
    </submittedName>
</protein>
<dbReference type="Proteomes" id="UP001560267">
    <property type="component" value="Unassembled WGS sequence"/>
</dbReference>
<comment type="similarity">
    <text evidence="1">Belongs to the 3-oxoacid CoA-transferase subunit B family.</text>
</comment>
<dbReference type="SUPFAM" id="SSF100950">
    <property type="entry name" value="NagB/RpiA/CoA transferase-like"/>
    <property type="match status" value="1"/>
</dbReference>
<evidence type="ECO:0000313" key="3">
    <source>
        <dbReference type="Proteomes" id="UP001560267"/>
    </source>
</evidence>
<comment type="caution">
    <text evidence="2">The sequence shown here is derived from an EMBL/GenBank/DDBJ whole genome shotgun (WGS) entry which is preliminary data.</text>
</comment>
<organism evidence="2 3">
    <name type="scientific">Ferrimicrobium acidiphilum</name>
    <dbReference type="NCBI Taxonomy" id="121039"/>
    <lineage>
        <taxon>Bacteria</taxon>
        <taxon>Bacillati</taxon>
        <taxon>Actinomycetota</taxon>
        <taxon>Acidimicrobiia</taxon>
        <taxon>Acidimicrobiales</taxon>
        <taxon>Acidimicrobiaceae</taxon>
        <taxon>Ferrimicrobium</taxon>
    </lineage>
</organism>
<dbReference type="Gene3D" id="3.40.1080.10">
    <property type="entry name" value="Glutaconate Coenzyme A-transferase"/>
    <property type="match status" value="1"/>
</dbReference>
<dbReference type="InterPro" id="IPR004165">
    <property type="entry name" value="CoA_trans_fam_I"/>
</dbReference>
<evidence type="ECO:0000313" key="2">
    <source>
        <dbReference type="EMBL" id="MEX6428781.1"/>
    </source>
</evidence>
<dbReference type="Pfam" id="PF01144">
    <property type="entry name" value="CoA_trans"/>
    <property type="match status" value="1"/>
</dbReference>
<dbReference type="RefSeq" id="WP_298385083.1">
    <property type="nucleotide sequence ID" value="NZ_JBFSHR010000006.1"/>
</dbReference>